<sequence length="138" mass="15399">MNYHVVKIFLFFSKVHLLLIRFKGFGDIVMSACPLLDQISCRPRRVSLTCRTRTASPPAVIDPSPRGGEGCLFWGVCIMGERIRGHGGSVVCVWVHVRKCASVHVLLCFKRIKVVPGKTPHLKESVVMAHKQEGCVRC</sequence>
<keyword evidence="1" id="KW-0732">Signal</keyword>
<dbReference type="AlphaFoldDB" id="A0A5B7HV11"/>
<feature type="chain" id="PRO_5023016113" evidence="1">
    <location>
        <begin position="18"/>
        <end position="138"/>
    </location>
</feature>
<proteinExistence type="predicted"/>
<dbReference type="Proteomes" id="UP000324222">
    <property type="component" value="Unassembled WGS sequence"/>
</dbReference>
<evidence type="ECO:0000256" key="1">
    <source>
        <dbReference type="SAM" id="SignalP"/>
    </source>
</evidence>
<organism evidence="2 3">
    <name type="scientific">Portunus trituberculatus</name>
    <name type="common">Swimming crab</name>
    <name type="synonym">Neptunus trituberculatus</name>
    <dbReference type="NCBI Taxonomy" id="210409"/>
    <lineage>
        <taxon>Eukaryota</taxon>
        <taxon>Metazoa</taxon>
        <taxon>Ecdysozoa</taxon>
        <taxon>Arthropoda</taxon>
        <taxon>Crustacea</taxon>
        <taxon>Multicrustacea</taxon>
        <taxon>Malacostraca</taxon>
        <taxon>Eumalacostraca</taxon>
        <taxon>Eucarida</taxon>
        <taxon>Decapoda</taxon>
        <taxon>Pleocyemata</taxon>
        <taxon>Brachyura</taxon>
        <taxon>Eubrachyura</taxon>
        <taxon>Portunoidea</taxon>
        <taxon>Portunidae</taxon>
        <taxon>Portuninae</taxon>
        <taxon>Portunus</taxon>
    </lineage>
</organism>
<dbReference type="EMBL" id="VSRR010036100">
    <property type="protein sequence ID" value="MPC73117.1"/>
    <property type="molecule type" value="Genomic_DNA"/>
</dbReference>
<reference evidence="2 3" key="1">
    <citation type="submission" date="2019-05" db="EMBL/GenBank/DDBJ databases">
        <title>Another draft genome of Portunus trituberculatus and its Hox gene families provides insights of decapod evolution.</title>
        <authorList>
            <person name="Jeong J.-H."/>
            <person name="Song I."/>
            <person name="Kim S."/>
            <person name="Choi T."/>
            <person name="Kim D."/>
            <person name="Ryu S."/>
            <person name="Kim W."/>
        </authorList>
    </citation>
    <scope>NUCLEOTIDE SEQUENCE [LARGE SCALE GENOMIC DNA]</scope>
    <source>
        <tissue evidence="2">Muscle</tissue>
    </source>
</reference>
<accession>A0A5B7HV11</accession>
<feature type="signal peptide" evidence="1">
    <location>
        <begin position="1"/>
        <end position="17"/>
    </location>
</feature>
<keyword evidence="3" id="KW-1185">Reference proteome</keyword>
<name>A0A5B7HV11_PORTR</name>
<evidence type="ECO:0000313" key="3">
    <source>
        <dbReference type="Proteomes" id="UP000324222"/>
    </source>
</evidence>
<comment type="caution">
    <text evidence="2">The sequence shown here is derived from an EMBL/GenBank/DDBJ whole genome shotgun (WGS) entry which is preliminary data.</text>
</comment>
<protein>
    <submittedName>
        <fullName evidence="2">Uncharacterized protein</fullName>
    </submittedName>
</protein>
<gene>
    <name evidence="2" type="ORF">E2C01_067435</name>
</gene>
<evidence type="ECO:0000313" key="2">
    <source>
        <dbReference type="EMBL" id="MPC73117.1"/>
    </source>
</evidence>